<evidence type="ECO:0000313" key="2">
    <source>
        <dbReference type="Proteomes" id="UP001215598"/>
    </source>
</evidence>
<evidence type="ECO:0000313" key="1">
    <source>
        <dbReference type="EMBL" id="KAJ7690899.1"/>
    </source>
</evidence>
<organism evidence="1 2">
    <name type="scientific">Mycena metata</name>
    <dbReference type="NCBI Taxonomy" id="1033252"/>
    <lineage>
        <taxon>Eukaryota</taxon>
        <taxon>Fungi</taxon>
        <taxon>Dikarya</taxon>
        <taxon>Basidiomycota</taxon>
        <taxon>Agaricomycotina</taxon>
        <taxon>Agaricomycetes</taxon>
        <taxon>Agaricomycetidae</taxon>
        <taxon>Agaricales</taxon>
        <taxon>Marasmiineae</taxon>
        <taxon>Mycenaceae</taxon>
        <taxon>Mycena</taxon>
    </lineage>
</organism>
<dbReference type="EMBL" id="JARKIB010000824">
    <property type="protein sequence ID" value="KAJ7690899.1"/>
    <property type="molecule type" value="Genomic_DNA"/>
</dbReference>
<accession>A0AAD7DGM8</accession>
<dbReference type="AlphaFoldDB" id="A0AAD7DGM8"/>
<reference evidence="1" key="1">
    <citation type="submission" date="2023-03" db="EMBL/GenBank/DDBJ databases">
        <title>Massive genome expansion in bonnet fungi (Mycena s.s.) driven by repeated elements and novel gene families across ecological guilds.</title>
        <authorList>
            <consortium name="Lawrence Berkeley National Laboratory"/>
            <person name="Harder C.B."/>
            <person name="Miyauchi S."/>
            <person name="Viragh M."/>
            <person name="Kuo A."/>
            <person name="Thoen E."/>
            <person name="Andreopoulos B."/>
            <person name="Lu D."/>
            <person name="Skrede I."/>
            <person name="Drula E."/>
            <person name="Henrissat B."/>
            <person name="Morin E."/>
            <person name="Kohler A."/>
            <person name="Barry K."/>
            <person name="LaButti K."/>
            <person name="Morin E."/>
            <person name="Salamov A."/>
            <person name="Lipzen A."/>
            <person name="Mereny Z."/>
            <person name="Hegedus B."/>
            <person name="Baldrian P."/>
            <person name="Stursova M."/>
            <person name="Weitz H."/>
            <person name="Taylor A."/>
            <person name="Grigoriev I.V."/>
            <person name="Nagy L.G."/>
            <person name="Martin F."/>
            <person name="Kauserud H."/>
        </authorList>
    </citation>
    <scope>NUCLEOTIDE SEQUENCE</scope>
    <source>
        <strain evidence="1">CBHHK182m</strain>
    </source>
</reference>
<name>A0AAD7DGM8_9AGAR</name>
<dbReference type="Proteomes" id="UP001215598">
    <property type="component" value="Unassembled WGS sequence"/>
</dbReference>
<comment type="caution">
    <text evidence="1">The sequence shown here is derived from an EMBL/GenBank/DDBJ whole genome shotgun (WGS) entry which is preliminary data.</text>
</comment>
<sequence>MSSFWEYTKLVGHQIQLPISPLAVVNRLNTARGTSWRSRGTGVNGTATAAAHHWLITGTPSSRSTDAAPDATLTRQCRALTRMCRGTDAHCRAVDAALPHIDAVNAIDRSSFIIFILCSNTFYWDQDSVDSKIGIARQCRGNAAAVAAFSPGPICYDSDLYGVSTQATLPWPVEVWKVLSTVNRYIDLNTRNTDVLIVPPTALGALTKGQKFISAHFACGVANEMRAHYMLECPGWEPIANPYNGPFKVFPHSSWVSQNSLKLVPIGVTTGEARTVTWIYLIEGDLGLIGLKIIQKLRFQPLVSWVGVGLALVVPVQFQAHPPGLSDIFGYIIIRTLVQLTFGMVLKVYSTMPHAHIASFTNTSTSLMFNFVPTSTSPRTQFEVTQRMLVLSFLDRITNIPANYLGSSTSTLPERGDLIDLGFGSRASRLFRSLIVCFFKAISKGRTKESDEEIQFVRTHGACGSSEPVQDAPVSAFVPILLNCPTPQAKEN</sequence>
<protein>
    <submittedName>
        <fullName evidence="1">Uncharacterized protein</fullName>
    </submittedName>
</protein>
<keyword evidence="2" id="KW-1185">Reference proteome</keyword>
<proteinExistence type="predicted"/>
<gene>
    <name evidence="1" type="ORF">B0H16DRAFT_1856031</name>
</gene>